<proteinExistence type="predicted"/>
<protein>
    <recommendedName>
        <fullName evidence="7">Matrin-type domain-containing protein</fullName>
    </recommendedName>
</protein>
<dbReference type="RefSeq" id="XP_013083120.2">
    <property type="nucleotide sequence ID" value="XM_013227666.2"/>
</dbReference>
<dbReference type="VEuPathDB" id="VectorBase:BGLAX_034059"/>
<keyword evidence="5" id="KW-0539">Nucleus</keyword>
<gene>
    <name evidence="8" type="primary">106068333</name>
</gene>
<evidence type="ECO:0000256" key="3">
    <source>
        <dbReference type="ARBA" id="ARBA00022771"/>
    </source>
</evidence>
<feature type="region of interest" description="Disordered" evidence="6">
    <location>
        <begin position="1"/>
        <end position="40"/>
    </location>
</feature>
<dbReference type="VEuPathDB" id="VectorBase:BGLB016767"/>
<feature type="region of interest" description="Disordered" evidence="6">
    <location>
        <begin position="540"/>
        <end position="629"/>
    </location>
</feature>
<feature type="compositionally biased region" description="Basic and acidic residues" evidence="6">
    <location>
        <begin position="298"/>
        <end position="315"/>
    </location>
</feature>
<feature type="compositionally biased region" description="Acidic residues" evidence="6">
    <location>
        <begin position="471"/>
        <end position="493"/>
    </location>
</feature>
<dbReference type="SUPFAM" id="SSF57667">
    <property type="entry name" value="beta-beta-alpha zinc fingers"/>
    <property type="match status" value="1"/>
</dbReference>
<feature type="compositionally biased region" description="Low complexity" evidence="6">
    <location>
        <begin position="607"/>
        <end position="618"/>
    </location>
</feature>
<dbReference type="PANTHER" id="PTHR15491:SF9">
    <property type="entry name" value="CIP1-INTERACTING ZINC FINGER PROTEIN"/>
    <property type="match status" value="1"/>
</dbReference>
<feature type="compositionally biased region" description="Basic and acidic residues" evidence="6">
    <location>
        <begin position="426"/>
        <end position="470"/>
    </location>
</feature>
<dbReference type="Pfam" id="PF12874">
    <property type="entry name" value="zf-met"/>
    <property type="match status" value="1"/>
</dbReference>
<dbReference type="STRING" id="6526.A0A2C9K9L8"/>
<dbReference type="GO" id="GO:0005634">
    <property type="term" value="C:nucleus"/>
    <property type="evidence" value="ECO:0007669"/>
    <property type="project" value="UniProtKB-SubCell"/>
</dbReference>
<keyword evidence="3" id="KW-0863">Zinc-finger</keyword>
<evidence type="ECO:0000313" key="8">
    <source>
        <dbReference type="EnsemblMetazoa" id="BGLB016767-PB"/>
    </source>
</evidence>
<feature type="compositionally biased region" description="Basic and acidic residues" evidence="6">
    <location>
        <begin position="335"/>
        <end position="348"/>
    </location>
</feature>
<feature type="compositionally biased region" description="Gly residues" evidence="6">
    <location>
        <begin position="17"/>
        <end position="36"/>
    </location>
</feature>
<organism evidence="8 9">
    <name type="scientific">Biomphalaria glabrata</name>
    <name type="common">Bloodfluke planorb</name>
    <name type="synonym">Freshwater snail</name>
    <dbReference type="NCBI Taxonomy" id="6526"/>
    <lineage>
        <taxon>Eukaryota</taxon>
        <taxon>Metazoa</taxon>
        <taxon>Spiralia</taxon>
        <taxon>Lophotrochozoa</taxon>
        <taxon>Mollusca</taxon>
        <taxon>Gastropoda</taxon>
        <taxon>Heterobranchia</taxon>
        <taxon>Euthyneura</taxon>
        <taxon>Panpulmonata</taxon>
        <taxon>Hygrophila</taxon>
        <taxon>Lymnaeoidea</taxon>
        <taxon>Planorbidae</taxon>
        <taxon>Biomphalaria</taxon>
    </lineage>
</organism>
<keyword evidence="4" id="KW-0862">Zinc</keyword>
<dbReference type="EnsemblMetazoa" id="BGLB016767-RB">
    <property type="protein sequence ID" value="BGLB016767-PB"/>
    <property type="gene ID" value="BGLB016767"/>
</dbReference>
<dbReference type="OrthoDB" id="10072641at2759"/>
<dbReference type="GO" id="GO:0003676">
    <property type="term" value="F:nucleic acid binding"/>
    <property type="evidence" value="ECO:0007669"/>
    <property type="project" value="InterPro"/>
</dbReference>
<feature type="region of interest" description="Disordered" evidence="6">
    <location>
        <begin position="83"/>
        <end position="172"/>
    </location>
</feature>
<evidence type="ECO:0000256" key="2">
    <source>
        <dbReference type="ARBA" id="ARBA00022723"/>
    </source>
</evidence>
<evidence type="ECO:0000256" key="4">
    <source>
        <dbReference type="ARBA" id="ARBA00022833"/>
    </source>
</evidence>
<dbReference type="SMART" id="SM00451">
    <property type="entry name" value="ZnF_U1"/>
    <property type="match status" value="3"/>
</dbReference>
<accession>A0A2C9K9L8</accession>
<dbReference type="Proteomes" id="UP000076420">
    <property type="component" value="Unassembled WGS sequence"/>
</dbReference>
<evidence type="ECO:0000256" key="6">
    <source>
        <dbReference type="SAM" id="MobiDB-lite"/>
    </source>
</evidence>
<dbReference type="InterPro" id="IPR003604">
    <property type="entry name" value="Matrin/U1-like-C_Znf_C2H2"/>
</dbReference>
<dbReference type="PANTHER" id="PTHR15491">
    <property type="match status" value="1"/>
</dbReference>
<dbReference type="EnsemblMetazoa" id="BGLB016767-RA">
    <property type="protein sequence ID" value="BGLB016767-PA"/>
    <property type="gene ID" value="BGLB016767"/>
</dbReference>
<sequence length="629" mass="71659">MNRQRHSGRDRRPSYRGGIGDGLLGEGPGYGGGGGSYEPMVNSQVSQLLLMQQLLQQQAGLSRAGGYGDGSLGNISFLQQQSQGYSGGMGGRNVGGMRNDRKRLSGNGRDNDFKRRRYDSPGRGGDRDRSRGRDSGRSGESRDRKHNSRWDSDRDRDDVYNPAEPTDDDVHDRDSNLYCHVCNKTLYDEESFRRHLNSPKHTQLMNSVLTMHQMKSNQLKFRIKAEEHLRKIEGGRGGLNPDYFCKICNNSLTIPWERHRFSKIHTQRQLQVTRGCGWCKVHDFKNFTEVLEHRETDEHKKNAEIFGKKKDEKERRRSRSRSRDRRSEKHRRRSTSRDRSRREKEREQKAKKKQEDEEDLTIPEYNAEKTVGLSYIVPVTGFFCKLCHKFYNNEKSAKGAHCQSETHYEKFKLATEAKIAAREKRLGEEAAAEAEKKANEESKDVSSTEKEDNKQESEATEENKKEKEERVEEDIDEEDYDDPLPMEDLDDDGGLAKDDDFGLLDDDDDVNITADSGLNDTDANSSFVYLSGEMAEAQVEINRKELNEQKEIEDKSEQNESDPKTDVVTELKVEENVPTDEKQEDSLVTSDNENEGQATPAASEPVKAAAKTRGSGTARRGRGRGRGKK</sequence>
<feature type="compositionally biased region" description="Polar residues" evidence="6">
    <location>
        <begin position="513"/>
        <end position="524"/>
    </location>
</feature>
<comment type="subcellular location">
    <subcellularLocation>
        <location evidence="1">Nucleus</location>
    </subcellularLocation>
</comment>
<keyword evidence="2" id="KW-0479">Metal-binding</keyword>
<dbReference type="Gene3D" id="3.30.160.60">
    <property type="entry name" value="Classic Zinc Finger"/>
    <property type="match status" value="1"/>
</dbReference>
<dbReference type="InterPro" id="IPR000690">
    <property type="entry name" value="Matrin/U1-C_Znf_C2H2"/>
</dbReference>
<feature type="compositionally biased region" description="Basic residues" evidence="6">
    <location>
        <begin position="619"/>
        <end position="629"/>
    </location>
</feature>
<dbReference type="InterPro" id="IPR013087">
    <property type="entry name" value="Znf_C2H2_type"/>
</dbReference>
<feature type="compositionally biased region" description="Acidic residues" evidence="6">
    <location>
        <begin position="501"/>
        <end position="510"/>
    </location>
</feature>
<dbReference type="KEGG" id="bgt:106068333"/>
<feature type="compositionally biased region" description="Gly residues" evidence="6">
    <location>
        <begin position="85"/>
        <end position="94"/>
    </location>
</feature>
<evidence type="ECO:0000256" key="5">
    <source>
        <dbReference type="ARBA" id="ARBA00023242"/>
    </source>
</evidence>
<feature type="compositionally biased region" description="Basic and acidic residues" evidence="6">
    <location>
        <begin position="98"/>
        <end position="159"/>
    </location>
</feature>
<feature type="compositionally biased region" description="Basic and acidic residues" evidence="6">
    <location>
        <begin position="541"/>
        <end position="585"/>
    </location>
</feature>
<evidence type="ECO:0000259" key="7">
    <source>
        <dbReference type="PROSITE" id="PS50171"/>
    </source>
</evidence>
<name>A0A2C9K9L8_BIOGL</name>
<dbReference type="AlphaFoldDB" id="A0A2C9K9L8"/>
<evidence type="ECO:0000313" key="9">
    <source>
        <dbReference type="Proteomes" id="UP000076420"/>
    </source>
</evidence>
<feature type="compositionally biased region" description="Polar residues" evidence="6">
    <location>
        <begin position="586"/>
        <end position="597"/>
    </location>
</feature>
<feature type="region of interest" description="Disordered" evidence="6">
    <location>
        <begin position="426"/>
        <end position="524"/>
    </location>
</feature>
<dbReference type="InterPro" id="IPR036236">
    <property type="entry name" value="Znf_C2H2_sf"/>
</dbReference>
<dbReference type="PROSITE" id="PS00028">
    <property type="entry name" value="ZINC_FINGER_C2H2_1"/>
    <property type="match status" value="1"/>
</dbReference>
<dbReference type="GO" id="GO:0008270">
    <property type="term" value="F:zinc ion binding"/>
    <property type="evidence" value="ECO:0007669"/>
    <property type="project" value="UniProtKB-KW"/>
</dbReference>
<dbReference type="InterPro" id="IPR026811">
    <property type="entry name" value="CIZ1"/>
</dbReference>
<reference evidence="8" key="1">
    <citation type="submission" date="2020-05" db="UniProtKB">
        <authorList>
            <consortium name="EnsemblMetazoa"/>
        </authorList>
    </citation>
    <scope>IDENTIFICATION</scope>
    <source>
        <strain evidence="8">BB02</strain>
    </source>
</reference>
<dbReference type="PROSITE" id="PS50171">
    <property type="entry name" value="ZF_MATRIN"/>
    <property type="match status" value="1"/>
</dbReference>
<feature type="region of interest" description="Disordered" evidence="6">
    <location>
        <begin position="298"/>
        <end position="360"/>
    </location>
</feature>
<feature type="compositionally biased region" description="Basic residues" evidence="6">
    <location>
        <begin position="316"/>
        <end position="334"/>
    </location>
</feature>
<evidence type="ECO:0000256" key="1">
    <source>
        <dbReference type="ARBA" id="ARBA00004123"/>
    </source>
</evidence>
<feature type="domain" description="Matrin-type" evidence="7">
    <location>
        <begin position="382"/>
        <end position="413"/>
    </location>
</feature>